<sequence length="94" mass="10565">MKTENIGSNFDDFLQEEGFLDEANAVAIKRVIAWQIEEEMKAQKLTKSAMAKKMRTSRAALNRLLDETDTSLTLTTLSRAATVLGKKFRVELEG</sequence>
<dbReference type="SUPFAM" id="SSF47413">
    <property type="entry name" value="lambda repressor-like DNA-binding domains"/>
    <property type="match status" value="1"/>
</dbReference>
<dbReference type="InterPro" id="IPR001387">
    <property type="entry name" value="Cro/C1-type_HTH"/>
</dbReference>
<dbReference type="AlphaFoldDB" id="A0A7C5H9P9"/>
<dbReference type="PROSITE" id="PS50943">
    <property type="entry name" value="HTH_CROC1"/>
    <property type="match status" value="1"/>
</dbReference>
<evidence type="ECO:0000313" key="2">
    <source>
        <dbReference type="EMBL" id="HHE32918.1"/>
    </source>
</evidence>
<dbReference type="InterPro" id="IPR010982">
    <property type="entry name" value="Lambda_DNA-bd_dom_sf"/>
</dbReference>
<accession>A0A7C5H9P9</accession>
<proteinExistence type="predicted"/>
<dbReference type="Proteomes" id="UP000886058">
    <property type="component" value="Unassembled WGS sequence"/>
</dbReference>
<dbReference type="Pfam" id="PF13744">
    <property type="entry name" value="HTH_37"/>
    <property type="match status" value="1"/>
</dbReference>
<dbReference type="Gene3D" id="1.10.260.40">
    <property type="entry name" value="lambda repressor-like DNA-binding domains"/>
    <property type="match status" value="1"/>
</dbReference>
<reference evidence="2" key="1">
    <citation type="journal article" date="2020" name="mSystems">
        <title>Genome- and Community-Level Interaction Insights into Carbon Utilization and Element Cycling Functions of Hydrothermarchaeota in Hydrothermal Sediment.</title>
        <authorList>
            <person name="Zhou Z."/>
            <person name="Liu Y."/>
            <person name="Xu W."/>
            <person name="Pan J."/>
            <person name="Luo Z.H."/>
            <person name="Li M."/>
        </authorList>
    </citation>
    <scope>NUCLEOTIDE SEQUENCE [LARGE SCALE GENOMIC DNA]</scope>
    <source>
        <strain evidence="2">HyVt-633</strain>
    </source>
</reference>
<protein>
    <submittedName>
        <fullName evidence="2">Helix-turn-helix domain-containing protein</fullName>
    </submittedName>
</protein>
<dbReference type="InterPro" id="IPR039554">
    <property type="entry name" value="HigA2-like_HTH"/>
</dbReference>
<feature type="domain" description="HTH cro/C1-type" evidence="1">
    <location>
        <begin position="36"/>
        <end position="92"/>
    </location>
</feature>
<evidence type="ECO:0000259" key="1">
    <source>
        <dbReference type="PROSITE" id="PS50943"/>
    </source>
</evidence>
<dbReference type="GO" id="GO:0003677">
    <property type="term" value="F:DNA binding"/>
    <property type="evidence" value="ECO:0007669"/>
    <property type="project" value="InterPro"/>
</dbReference>
<dbReference type="EMBL" id="DRSQ01000215">
    <property type="protein sequence ID" value="HHE32918.1"/>
    <property type="molecule type" value="Genomic_DNA"/>
</dbReference>
<comment type="caution">
    <text evidence="2">The sequence shown here is derived from an EMBL/GenBank/DDBJ whole genome shotgun (WGS) entry which is preliminary data.</text>
</comment>
<name>A0A7C5H9P9_9CHLB</name>
<organism evidence="2">
    <name type="scientific">Chlorobaculum parvum</name>
    <dbReference type="NCBI Taxonomy" id="274539"/>
    <lineage>
        <taxon>Bacteria</taxon>
        <taxon>Pseudomonadati</taxon>
        <taxon>Chlorobiota</taxon>
        <taxon>Chlorobiia</taxon>
        <taxon>Chlorobiales</taxon>
        <taxon>Chlorobiaceae</taxon>
        <taxon>Chlorobaculum</taxon>
    </lineage>
</organism>
<gene>
    <name evidence="2" type="ORF">ENL07_09950</name>
</gene>